<keyword evidence="3" id="KW-0970">Cilium biogenesis/degradation</keyword>
<evidence type="ECO:0000256" key="5">
    <source>
        <dbReference type="ARBA" id="ARBA00023273"/>
    </source>
</evidence>
<dbReference type="Proteomes" id="UP000887577">
    <property type="component" value="Unplaced"/>
</dbReference>
<dbReference type="GO" id="GO:0060271">
    <property type="term" value="P:cilium assembly"/>
    <property type="evidence" value="ECO:0007669"/>
    <property type="project" value="TreeGrafter"/>
</dbReference>
<comment type="subcellular location">
    <subcellularLocation>
        <location evidence="1">Cytoplasm</location>
        <location evidence="1">Cytoskeleton</location>
        <location evidence="1">Cilium basal body</location>
    </subcellularLocation>
</comment>
<protein>
    <recommendedName>
        <fullName evidence="7">B9 domain-containing protein 1</fullName>
    </recommendedName>
</protein>
<dbReference type="PROSITE" id="PS51381">
    <property type="entry name" value="C2_B9"/>
    <property type="match status" value="1"/>
</dbReference>
<comment type="similarity">
    <text evidence="6">Belongs to the B9D family.</text>
</comment>
<dbReference type="PANTHER" id="PTHR12968:SF1">
    <property type="entry name" value="B9 DOMAIN-CONTAINING PROTEIN 1"/>
    <property type="match status" value="1"/>
</dbReference>
<keyword evidence="4" id="KW-0206">Cytoskeleton</keyword>
<evidence type="ECO:0000256" key="6">
    <source>
        <dbReference type="ARBA" id="ARBA00038411"/>
    </source>
</evidence>
<dbReference type="Pfam" id="PF07162">
    <property type="entry name" value="B9-C2"/>
    <property type="match status" value="1"/>
</dbReference>
<evidence type="ECO:0000256" key="1">
    <source>
        <dbReference type="ARBA" id="ARBA00004120"/>
    </source>
</evidence>
<sequence length="269" mass="29893">MQRAGPSASSSTTPKSKFLMMVTGEISVAEMINVQTIYCKYFYVFGTDWKFIGGIKEGVSATSSKGVHHKIALNTPIEATFSSTNPFKWPQIVLACYGPDLFGNDVIRGYGSAFLPTVPGRTERKVAVFVPEASTTMHKILGFFTGRRAEFVDPRTVSTSEGREVTRVSTQGLITITFDIVLKDMKKFGYDVIPQTLSRVSDFPMPVFNEAERPRRASKTPSEIPKAEVTEIARDETVEAIRSPDVQSPSPVEEVDDQRIVQYEESQMQ</sequence>
<evidence type="ECO:0000256" key="2">
    <source>
        <dbReference type="ARBA" id="ARBA00022490"/>
    </source>
</evidence>
<dbReference type="PANTHER" id="PTHR12968">
    <property type="entry name" value="B9 DOMAIN-CONTAINING"/>
    <property type="match status" value="1"/>
</dbReference>
<dbReference type="InterPro" id="IPR010796">
    <property type="entry name" value="C2_B9-type_dom"/>
</dbReference>
<keyword evidence="2" id="KW-0963">Cytoplasm</keyword>
<evidence type="ECO:0000256" key="4">
    <source>
        <dbReference type="ARBA" id="ARBA00023212"/>
    </source>
</evidence>
<evidence type="ECO:0000256" key="3">
    <source>
        <dbReference type="ARBA" id="ARBA00022794"/>
    </source>
</evidence>
<feature type="compositionally biased region" description="Basic and acidic residues" evidence="8">
    <location>
        <begin position="225"/>
        <end position="239"/>
    </location>
</feature>
<evidence type="ECO:0000313" key="10">
    <source>
        <dbReference type="WBParaSite" id="PSU_v2.g587.t1"/>
    </source>
</evidence>
<organism evidence="9 10">
    <name type="scientific">Panagrolaimus superbus</name>
    <dbReference type="NCBI Taxonomy" id="310955"/>
    <lineage>
        <taxon>Eukaryota</taxon>
        <taxon>Metazoa</taxon>
        <taxon>Ecdysozoa</taxon>
        <taxon>Nematoda</taxon>
        <taxon>Chromadorea</taxon>
        <taxon>Rhabditida</taxon>
        <taxon>Tylenchina</taxon>
        <taxon>Panagrolaimomorpha</taxon>
        <taxon>Panagrolaimoidea</taxon>
        <taxon>Panagrolaimidae</taxon>
        <taxon>Panagrolaimus</taxon>
    </lineage>
</organism>
<feature type="region of interest" description="Disordered" evidence="8">
    <location>
        <begin position="211"/>
        <end position="258"/>
    </location>
</feature>
<evidence type="ECO:0000313" key="9">
    <source>
        <dbReference type="Proteomes" id="UP000887577"/>
    </source>
</evidence>
<dbReference type="WBParaSite" id="PSU_v2.g587.t1">
    <property type="protein sequence ID" value="PSU_v2.g587.t1"/>
    <property type="gene ID" value="PSU_v2.g587"/>
</dbReference>
<reference evidence="10" key="1">
    <citation type="submission" date="2022-11" db="UniProtKB">
        <authorList>
            <consortium name="WormBaseParasite"/>
        </authorList>
    </citation>
    <scope>IDENTIFICATION</scope>
</reference>
<dbReference type="GO" id="GO:0036038">
    <property type="term" value="C:MKS complex"/>
    <property type="evidence" value="ECO:0007669"/>
    <property type="project" value="TreeGrafter"/>
</dbReference>
<keyword evidence="9" id="KW-1185">Reference proteome</keyword>
<proteinExistence type="inferred from homology"/>
<dbReference type="AlphaFoldDB" id="A0A914Z1T9"/>
<evidence type="ECO:0000256" key="8">
    <source>
        <dbReference type="SAM" id="MobiDB-lite"/>
    </source>
</evidence>
<keyword evidence="5" id="KW-0966">Cell projection</keyword>
<accession>A0A914Z1T9</accession>
<name>A0A914Z1T9_9BILA</name>
<evidence type="ECO:0000256" key="7">
    <source>
        <dbReference type="ARBA" id="ARBA00039274"/>
    </source>
</evidence>